<dbReference type="Proteomes" id="UP000746595">
    <property type="component" value="Unassembled WGS sequence"/>
</dbReference>
<organism evidence="1 2">
    <name type="scientific">Paeniglutamicibacter terrestris</name>
    <dbReference type="NCBI Taxonomy" id="2723403"/>
    <lineage>
        <taxon>Bacteria</taxon>
        <taxon>Bacillati</taxon>
        <taxon>Actinomycetota</taxon>
        <taxon>Actinomycetes</taxon>
        <taxon>Micrococcales</taxon>
        <taxon>Micrococcaceae</taxon>
        <taxon>Paeniglutamicibacter</taxon>
    </lineage>
</organism>
<keyword evidence="1" id="KW-0012">Acyltransferase</keyword>
<gene>
    <name evidence="1" type="ORF">HED64_15970</name>
</gene>
<dbReference type="InterPro" id="IPR011004">
    <property type="entry name" value="Trimer_LpxA-like_sf"/>
</dbReference>
<accession>A0ABX1G7F5</accession>
<evidence type="ECO:0000313" key="2">
    <source>
        <dbReference type="Proteomes" id="UP000746595"/>
    </source>
</evidence>
<evidence type="ECO:0000313" key="1">
    <source>
        <dbReference type="EMBL" id="NKG22195.1"/>
    </source>
</evidence>
<dbReference type="Pfam" id="PF00132">
    <property type="entry name" value="Hexapep"/>
    <property type="match status" value="2"/>
</dbReference>
<dbReference type="InterPro" id="IPR001451">
    <property type="entry name" value="Hexapep"/>
</dbReference>
<dbReference type="RefSeq" id="WP_168152986.1">
    <property type="nucleotide sequence ID" value="NZ_JAAWVT010000009.1"/>
</dbReference>
<keyword evidence="1" id="KW-0808">Transferase</keyword>
<dbReference type="Gene3D" id="2.160.10.10">
    <property type="entry name" value="Hexapeptide repeat proteins"/>
    <property type="match status" value="1"/>
</dbReference>
<sequence length="185" mass="19476">MSTIEDRLAALEEVVQELRAEVARLRPPRSWVPVEGVTKGQGARIHPTCAMITGAGREISVGERTSVLRYGEWVGPISIGKHCFINQKSYIRANVSIGDNVNIGPFVKLVTDGHVQGPASRRAAANTFEPISIGSGTWIGAGVIVTAGVTIGESCIIAAGSVVTKDVPPNTMVGGVPARKIKDLP</sequence>
<name>A0ABX1G7F5_9MICC</name>
<protein>
    <submittedName>
        <fullName evidence="1">Acyltransferase</fullName>
    </submittedName>
</protein>
<comment type="caution">
    <text evidence="1">The sequence shown here is derived from an EMBL/GenBank/DDBJ whole genome shotgun (WGS) entry which is preliminary data.</text>
</comment>
<dbReference type="PANTHER" id="PTHR43300:SF11">
    <property type="entry name" value="ACETYLTRANSFERASE RV3034C-RELATED"/>
    <property type="match status" value="1"/>
</dbReference>
<proteinExistence type="predicted"/>
<dbReference type="InterPro" id="IPR050179">
    <property type="entry name" value="Trans_hexapeptide_repeat"/>
</dbReference>
<keyword evidence="2" id="KW-1185">Reference proteome</keyword>
<dbReference type="EMBL" id="JAAWVT010000009">
    <property type="protein sequence ID" value="NKG22195.1"/>
    <property type="molecule type" value="Genomic_DNA"/>
</dbReference>
<dbReference type="SUPFAM" id="SSF51161">
    <property type="entry name" value="Trimeric LpxA-like enzymes"/>
    <property type="match status" value="1"/>
</dbReference>
<dbReference type="GO" id="GO:0016746">
    <property type="term" value="F:acyltransferase activity"/>
    <property type="evidence" value="ECO:0007669"/>
    <property type="project" value="UniProtKB-KW"/>
</dbReference>
<reference evidence="1 2" key="1">
    <citation type="submission" date="2020-04" db="EMBL/GenBank/DDBJ databases">
        <title>Paeniglutamicibacter sp. ANT13_2, a novel actinomycete isolated from sediment in Antarctica.</title>
        <authorList>
            <person name="Sakdapetsiri C."/>
            <person name="Pinyakong O."/>
        </authorList>
    </citation>
    <scope>NUCLEOTIDE SEQUENCE [LARGE SCALE GENOMIC DNA]</scope>
    <source>
        <strain evidence="1 2">ANT13_2</strain>
    </source>
</reference>
<dbReference type="PANTHER" id="PTHR43300">
    <property type="entry name" value="ACETYLTRANSFERASE"/>
    <property type="match status" value="1"/>
</dbReference>